<dbReference type="SUPFAM" id="SSF56784">
    <property type="entry name" value="HAD-like"/>
    <property type="match status" value="1"/>
</dbReference>
<dbReference type="Proteomes" id="UP000069443">
    <property type="component" value="Unassembled WGS sequence"/>
</dbReference>
<dbReference type="InterPro" id="IPR006328">
    <property type="entry name" value="2-HAD"/>
</dbReference>
<evidence type="ECO:0000256" key="1">
    <source>
        <dbReference type="ARBA" id="ARBA00008106"/>
    </source>
</evidence>
<dbReference type="InterPro" id="IPR023198">
    <property type="entry name" value="PGP-like_dom2"/>
</dbReference>
<evidence type="ECO:0000256" key="2">
    <source>
        <dbReference type="ARBA" id="ARBA00022801"/>
    </source>
</evidence>
<dbReference type="InterPro" id="IPR006439">
    <property type="entry name" value="HAD-SF_hydro_IA"/>
</dbReference>
<proteinExistence type="inferred from homology"/>
<dbReference type="RefSeq" id="WP_062658892.1">
    <property type="nucleotide sequence ID" value="NZ_BCSY01000078.1"/>
</dbReference>
<dbReference type="CDD" id="cd02588">
    <property type="entry name" value="HAD_L2-DEX"/>
    <property type="match status" value="1"/>
</dbReference>
<sequence length="237" mass="25782">MSTTGPPNTRDAGDAPHILVFDVNETLLDIDSLQPYFEEVFGDAATLRTWFAELVLYSMTLTLSGYYLDFFALGRATMKMIATTRGLTLEDDDMRALEEGMRAMPAHPDVEPGLRRLRDHGYRLVTLTNSPLRADIPTPLDNAGLGTYFERQFTVDALKVFKPAPQLYQRVAADVGVAPPECMMVAAHTWDVIGARGAGMQTALITRPGNAALVGDGIPQPDAVAGTIVELADQLVD</sequence>
<dbReference type="PANTHER" id="PTHR43316:SF3">
    <property type="entry name" value="HALOACID DEHALOGENASE, TYPE II (AFU_ORTHOLOGUE AFUA_2G07750)-RELATED"/>
    <property type="match status" value="1"/>
</dbReference>
<dbReference type="NCBIfam" id="TIGR01493">
    <property type="entry name" value="HAD-SF-IA-v2"/>
    <property type="match status" value="1"/>
</dbReference>
<dbReference type="STRING" id="228230.RMCC_5028"/>
<organism evidence="3 4">
    <name type="scientific">Mycolicibacterium canariasense</name>
    <name type="common">Mycobacterium canariasense</name>
    <dbReference type="NCBI Taxonomy" id="228230"/>
    <lineage>
        <taxon>Bacteria</taxon>
        <taxon>Bacillati</taxon>
        <taxon>Actinomycetota</taxon>
        <taxon>Actinomycetes</taxon>
        <taxon>Mycobacteriales</taxon>
        <taxon>Mycobacteriaceae</taxon>
        <taxon>Mycolicibacterium</taxon>
    </lineage>
</organism>
<dbReference type="NCBIfam" id="TIGR01428">
    <property type="entry name" value="HAD_type_II"/>
    <property type="match status" value="1"/>
</dbReference>
<dbReference type="InterPro" id="IPR051540">
    <property type="entry name" value="S-2-haloacid_dehalogenase"/>
</dbReference>
<evidence type="ECO:0000313" key="4">
    <source>
        <dbReference type="Proteomes" id="UP000069443"/>
    </source>
</evidence>
<keyword evidence="2" id="KW-0378">Hydrolase</keyword>
<dbReference type="OrthoDB" id="3774052at2"/>
<dbReference type="Gene3D" id="1.10.150.240">
    <property type="entry name" value="Putative phosphatase, domain 2"/>
    <property type="match status" value="1"/>
</dbReference>
<accession>A0A100WHU9</accession>
<comment type="similarity">
    <text evidence="1">Belongs to the HAD-like hydrolase superfamily. S-2-haloalkanoic acid dehalogenase family.</text>
</comment>
<evidence type="ECO:0000313" key="3">
    <source>
        <dbReference type="EMBL" id="GAS98063.1"/>
    </source>
</evidence>
<dbReference type="Gene3D" id="3.40.50.1000">
    <property type="entry name" value="HAD superfamily/HAD-like"/>
    <property type="match status" value="1"/>
</dbReference>
<dbReference type="AlphaFoldDB" id="A0A100WHU9"/>
<dbReference type="PRINTS" id="PR00413">
    <property type="entry name" value="HADHALOGNASE"/>
</dbReference>
<dbReference type="Pfam" id="PF00702">
    <property type="entry name" value="Hydrolase"/>
    <property type="match status" value="1"/>
</dbReference>
<dbReference type="EMBL" id="BCSY01000078">
    <property type="protein sequence ID" value="GAS98063.1"/>
    <property type="molecule type" value="Genomic_DNA"/>
</dbReference>
<comment type="caution">
    <text evidence="3">The sequence shown here is derived from an EMBL/GenBank/DDBJ whole genome shotgun (WGS) entry which is preliminary data.</text>
</comment>
<dbReference type="PANTHER" id="PTHR43316">
    <property type="entry name" value="HYDROLASE, HALOACID DELAHOGENASE-RELATED"/>
    <property type="match status" value="1"/>
</dbReference>
<reference evidence="4" key="2">
    <citation type="submission" date="2016-02" db="EMBL/GenBank/DDBJ databases">
        <title>Draft genome sequence of five rapidly growing Mycobacterium species.</title>
        <authorList>
            <person name="Katahira K."/>
            <person name="Gotou Y."/>
            <person name="Iida K."/>
            <person name="Ogura Y."/>
            <person name="Hayashi T."/>
        </authorList>
    </citation>
    <scope>NUCLEOTIDE SEQUENCE [LARGE SCALE GENOMIC DNA]</scope>
    <source>
        <strain evidence="4">JCM15298</strain>
    </source>
</reference>
<dbReference type="SFLD" id="SFLDG01129">
    <property type="entry name" value="C1.5:_HAD__Beta-PGM__Phosphata"/>
    <property type="match status" value="1"/>
</dbReference>
<dbReference type="InterPro" id="IPR023214">
    <property type="entry name" value="HAD_sf"/>
</dbReference>
<name>A0A100WHU9_MYCCR</name>
<protein>
    <submittedName>
        <fullName evidence="3">2-haloalkanoic acid dehalogenase, type II</fullName>
    </submittedName>
</protein>
<reference evidence="4" key="1">
    <citation type="journal article" date="2016" name="Genome Announc.">
        <title>Draft Genome Sequences of Five Rapidly Growing Mycobacterium Species, M. thermoresistibile, M. fortuitum subsp. acetamidolyticum, M. canariasense, M. brisbanense, and M. novocastrense.</title>
        <authorList>
            <person name="Katahira K."/>
            <person name="Ogura Y."/>
            <person name="Gotoh Y."/>
            <person name="Hayashi T."/>
        </authorList>
    </citation>
    <scope>NUCLEOTIDE SEQUENCE [LARGE SCALE GENOMIC DNA]</scope>
    <source>
        <strain evidence="4">JCM15298</strain>
    </source>
</reference>
<dbReference type="InterPro" id="IPR036412">
    <property type="entry name" value="HAD-like_sf"/>
</dbReference>
<dbReference type="SFLD" id="SFLDS00003">
    <property type="entry name" value="Haloacid_Dehalogenase"/>
    <property type="match status" value="1"/>
</dbReference>
<gene>
    <name evidence="3" type="ORF">RMCC_5028</name>
</gene>
<keyword evidence="4" id="KW-1185">Reference proteome</keyword>
<dbReference type="GO" id="GO:0019120">
    <property type="term" value="F:hydrolase activity, acting on acid halide bonds, in C-halide compounds"/>
    <property type="evidence" value="ECO:0007669"/>
    <property type="project" value="InterPro"/>
</dbReference>